<dbReference type="GO" id="GO:0005634">
    <property type="term" value="C:nucleus"/>
    <property type="evidence" value="ECO:0007669"/>
    <property type="project" value="UniProtKB-ARBA"/>
</dbReference>
<dbReference type="PANTHER" id="PTHR28582:SF1">
    <property type="entry name" value="TRNA-SPLICING ENDONUCLEASE SUBUNIT SEN15"/>
    <property type="match status" value="1"/>
</dbReference>
<dbReference type="GO" id="GO:0004519">
    <property type="term" value="F:endonuclease activity"/>
    <property type="evidence" value="ECO:0007669"/>
    <property type="project" value="UniProtKB-KW"/>
</dbReference>
<gene>
    <name evidence="4" type="primary">TSEN15</name>
    <name evidence="4" type="ORF">g.46056</name>
</gene>
<dbReference type="AlphaFoldDB" id="A0A146LVT4"/>
<dbReference type="PANTHER" id="PTHR28582">
    <property type="entry name" value="TRNA-SPLICING ENDONUCLEASE SUBUNIT SEN15"/>
    <property type="match status" value="1"/>
</dbReference>
<dbReference type="InterPro" id="IPR036167">
    <property type="entry name" value="tRNA_intron_Endo_cat-like_sf"/>
</dbReference>
<dbReference type="GO" id="GO:0003676">
    <property type="term" value="F:nucleic acid binding"/>
    <property type="evidence" value="ECO:0007669"/>
    <property type="project" value="InterPro"/>
</dbReference>
<evidence type="ECO:0000313" key="4">
    <source>
        <dbReference type="EMBL" id="JAQ10460.1"/>
    </source>
</evidence>
<keyword evidence="4" id="KW-0540">Nuclease</keyword>
<evidence type="ECO:0000256" key="1">
    <source>
        <dbReference type="ARBA" id="ARBA00006091"/>
    </source>
</evidence>
<dbReference type="SUPFAM" id="SSF53032">
    <property type="entry name" value="tRNA-intron endonuclease catalytic domain-like"/>
    <property type="match status" value="1"/>
</dbReference>
<sequence>MTHLGHPALQEMLLMGCSKEVTVLQAFQTYLELCEYYVLKDVAYEFCVELDLIYLTAREEGESEIYIPVYVKESIQPEWLEKVQKNICSQRNTKNFFYRFNLVIRDSDTTHVIFRITDGLVPPLSPDDVRVKKKDEEEKEVMSSELKKMLPELYERALCQRTES</sequence>
<evidence type="ECO:0000259" key="3">
    <source>
        <dbReference type="Pfam" id="PF09631"/>
    </source>
</evidence>
<reference evidence="4" key="1">
    <citation type="journal article" date="2016" name="Gigascience">
        <title>De novo construction of an expanded transcriptome assembly for the western tarnished plant bug, Lygus hesperus.</title>
        <authorList>
            <person name="Tassone E.E."/>
            <person name="Geib S.M."/>
            <person name="Hall B."/>
            <person name="Fabrick J.A."/>
            <person name="Brent C.S."/>
            <person name="Hull J.J."/>
        </authorList>
    </citation>
    <scope>NUCLEOTIDE SEQUENCE</scope>
</reference>
<organism evidence="4">
    <name type="scientific">Lygus hesperus</name>
    <name type="common">Western plant bug</name>
    <dbReference type="NCBI Taxonomy" id="30085"/>
    <lineage>
        <taxon>Eukaryota</taxon>
        <taxon>Metazoa</taxon>
        <taxon>Ecdysozoa</taxon>
        <taxon>Arthropoda</taxon>
        <taxon>Hexapoda</taxon>
        <taxon>Insecta</taxon>
        <taxon>Pterygota</taxon>
        <taxon>Neoptera</taxon>
        <taxon>Paraneoptera</taxon>
        <taxon>Hemiptera</taxon>
        <taxon>Heteroptera</taxon>
        <taxon>Panheteroptera</taxon>
        <taxon>Cimicomorpha</taxon>
        <taxon>Miridae</taxon>
        <taxon>Mirini</taxon>
        <taxon>Lygus</taxon>
    </lineage>
</organism>
<dbReference type="GO" id="GO:0006388">
    <property type="term" value="P:tRNA splicing, via endonucleolytic cleavage and ligation"/>
    <property type="evidence" value="ECO:0007669"/>
    <property type="project" value="InterPro"/>
</dbReference>
<protein>
    <submittedName>
        <fullName evidence="4">tRNA-splicing endonuclease subunit Sen15</fullName>
    </submittedName>
</protein>
<name>A0A146LVT4_LYGHE</name>
<feature type="domain" description="tRNA-splicing endonuclease subunit Sen15" evidence="3">
    <location>
        <begin position="28"/>
        <end position="124"/>
    </location>
</feature>
<dbReference type="InterPro" id="IPR011856">
    <property type="entry name" value="tRNA_endonuc-like_dom_sf"/>
</dbReference>
<dbReference type="Pfam" id="PF09631">
    <property type="entry name" value="Sen15"/>
    <property type="match status" value="1"/>
</dbReference>
<keyword evidence="4" id="KW-0255">Endonuclease</keyword>
<dbReference type="Gene3D" id="3.40.1350.10">
    <property type="match status" value="1"/>
</dbReference>
<keyword evidence="2" id="KW-0819">tRNA processing</keyword>
<proteinExistence type="inferred from homology"/>
<keyword evidence="4" id="KW-0378">Hydrolase</keyword>
<evidence type="ECO:0000256" key="2">
    <source>
        <dbReference type="ARBA" id="ARBA00022694"/>
    </source>
</evidence>
<dbReference type="EMBL" id="GDHC01008169">
    <property type="protein sequence ID" value="JAQ10460.1"/>
    <property type="molecule type" value="Transcribed_RNA"/>
</dbReference>
<comment type="similarity">
    <text evidence="1">Belongs to the SEN15 family.</text>
</comment>
<accession>A0A146LVT4</accession>
<dbReference type="InterPro" id="IPR018593">
    <property type="entry name" value="tRNA-endonuc_su_Sen15"/>
</dbReference>